<accession>A0A9P8VUF8</accession>
<name>A0A9P8VUF8_9HYPO</name>
<dbReference type="PANTHER" id="PTHR37285">
    <property type="entry name" value="SPORE WALL MATURATION PROTEIN DIT1"/>
    <property type="match status" value="1"/>
</dbReference>
<dbReference type="EMBL" id="JAGPYM010000044">
    <property type="protein sequence ID" value="KAH6873788.1"/>
    <property type="molecule type" value="Genomic_DNA"/>
</dbReference>
<dbReference type="Pfam" id="PF05141">
    <property type="entry name" value="DIT1_PvcA"/>
    <property type="match status" value="1"/>
</dbReference>
<gene>
    <name evidence="1" type="ORF">B0T10DRAFT_588476</name>
</gene>
<keyword evidence="2" id="KW-1185">Reference proteome</keyword>
<protein>
    <submittedName>
        <fullName evidence="1">Pyoverdine/dityrosine biosynthesis protein-domain-containing protein</fullName>
    </submittedName>
</protein>
<dbReference type="InterPro" id="IPR007817">
    <property type="entry name" value="Isocyanide_synthase_DIT1"/>
</dbReference>
<dbReference type="PANTHER" id="PTHR37285:SF6">
    <property type="entry name" value="BIOSYNTHESIS PROTEIN, PUTATIVE (AFU_ORTHOLOGUE AFUA_5G02660)-RELATED"/>
    <property type="match status" value="1"/>
</dbReference>
<evidence type="ECO:0000313" key="1">
    <source>
        <dbReference type="EMBL" id="KAH6873788.1"/>
    </source>
</evidence>
<sequence length="519" mass="58367">MAVTLPTSTLGNESQMGLDKQLLYEKRLAELESHIQALLTWKQAILATLEAVNRPTSPVISRRKTVDVVPPELKSLVGVVHIPTEATVPENKESVPTVPSNNTIDAQPGEVTSQASVIHVSPQLRAPHDIAHRILDVLQAYGRHIESDEGKHEWLGREKFFPRVAQYVNSQQPIRMILPSFPWKSINRVDKVTSALPDLGEELALARLNSLCVDIGKVYKHGAEIHIATDGLVFNDLVGISDDDTWEYSVALMEMAAKKSFTGIKLLRVMDFLGYTKGKSPLTKEQYLSLVDKSRAELETQFGNPDKDIREMIQTDKDTLMTYRGFIRFLETDLRYSPVAAHSRSGNHYRRVVKEVAMRMMMRAESFTKIIQAKCPDYVRLSIHPSSGSVKLSVPLLIEKNNPKGFPRTPWHSSIAVGLDGSYRSMHSKDVRETHDLVMKDGNPWCFREKSDLFDLGSDVEIEHLYPSGLEVRPLATQTGYAHLGQAVVEKLAKLARMQPVKLVGFVDVPQFLNRELWC</sequence>
<evidence type="ECO:0000313" key="2">
    <source>
        <dbReference type="Proteomes" id="UP000777438"/>
    </source>
</evidence>
<reference evidence="1 2" key="1">
    <citation type="journal article" date="2021" name="Nat. Commun.">
        <title>Genetic determinants of endophytism in the Arabidopsis root mycobiome.</title>
        <authorList>
            <person name="Mesny F."/>
            <person name="Miyauchi S."/>
            <person name="Thiergart T."/>
            <person name="Pickel B."/>
            <person name="Atanasova L."/>
            <person name="Karlsson M."/>
            <person name="Huettel B."/>
            <person name="Barry K.W."/>
            <person name="Haridas S."/>
            <person name="Chen C."/>
            <person name="Bauer D."/>
            <person name="Andreopoulos W."/>
            <person name="Pangilinan J."/>
            <person name="LaButti K."/>
            <person name="Riley R."/>
            <person name="Lipzen A."/>
            <person name="Clum A."/>
            <person name="Drula E."/>
            <person name="Henrissat B."/>
            <person name="Kohler A."/>
            <person name="Grigoriev I.V."/>
            <person name="Martin F.M."/>
            <person name="Hacquard S."/>
        </authorList>
    </citation>
    <scope>NUCLEOTIDE SEQUENCE [LARGE SCALE GENOMIC DNA]</scope>
    <source>
        <strain evidence="1 2">MPI-CAGE-CH-0241</strain>
    </source>
</reference>
<dbReference type="Proteomes" id="UP000777438">
    <property type="component" value="Unassembled WGS sequence"/>
</dbReference>
<dbReference type="OrthoDB" id="429813at2759"/>
<proteinExistence type="predicted"/>
<dbReference type="AlphaFoldDB" id="A0A9P8VUF8"/>
<comment type="caution">
    <text evidence="1">The sequence shown here is derived from an EMBL/GenBank/DDBJ whole genome shotgun (WGS) entry which is preliminary data.</text>
</comment>
<organism evidence="1 2">
    <name type="scientific">Thelonectria olida</name>
    <dbReference type="NCBI Taxonomy" id="1576542"/>
    <lineage>
        <taxon>Eukaryota</taxon>
        <taxon>Fungi</taxon>
        <taxon>Dikarya</taxon>
        <taxon>Ascomycota</taxon>
        <taxon>Pezizomycotina</taxon>
        <taxon>Sordariomycetes</taxon>
        <taxon>Hypocreomycetidae</taxon>
        <taxon>Hypocreales</taxon>
        <taxon>Nectriaceae</taxon>
        <taxon>Thelonectria</taxon>
    </lineage>
</organism>